<dbReference type="Pfam" id="PF02891">
    <property type="entry name" value="zf-MIZ"/>
    <property type="match status" value="1"/>
</dbReference>
<feature type="compositionally biased region" description="Polar residues" evidence="4">
    <location>
        <begin position="353"/>
        <end position="370"/>
    </location>
</feature>
<dbReference type="GO" id="GO:0000785">
    <property type="term" value="C:chromatin"/>
    <property type="evidence" value="ECO:0007669"/>
    <property type="project" value="TreeGrafter"/>
</dbReference>
<feature type="region of interest" description="Disordered" evidence="4">
    <location>
        <begin position="490"/>
        <end position="509"/>
    </location>
</feature>
<evidence type="ECO:0000313" key="6">
    <source>
        <dbReference type="EMBL" id="KIW28549.1"/>
    </source>
</evidence>
<feature type="compositionally biased region" description="Polar residues" evidence="4">
    <location>
        <begin position="490"/>
        <end position="507"/>
    </location>
</feature>
<feature type="compositionally biased region" description="Polar residues" evidence="4">
    <location>
        <begin position="435"/>
        <end position="467"/>
    </location>
</feature>
<dbReference type="GO" id="GO:0008270">
    <property type="term" value="F:zinc ion binding"/>
    <property type="evidence" value="ECO:0007669"/>
    <property type="project" value="UniProtKB-KW"/>
</dbReference>
<organism evidence="6 7">
    <name type="scientific">Cladophialophora immunda</name>
    <dbReference type="NCBI Taxonomy" id="569365"/>
    <lineage>
        <taxon>Eukaryota</taxon>
        <taxon>Fungi</taxon>
        <taxon>Dikarya</taxon>
        <taxon>Ascomycota</taxon>
        <taxon>Pezizomycotina</taxon>
        <taxon>Eurotiomycetes</taxon>
        <taxon>Chaetothyriomycetidae</taxon>
        <taxon>Chaetothyriales</taxon>
        <taxon>Herpotrichiellaceae</taxon>
        <taxon>Cladophialophora</taxon>
    </lineage>
</organism>
<feature type="region of interest" description="Disordered" evidence="4">
    <location>
        <begin position="344"/>
        <end position="467"/>
    </location>
</feature>
<feature type="region of interest" description="Disordered" evidence="4">
    <location>
        <begin position="123"/>
        <end position="164"/>
    </location>
</feature>
<feature type="compositionally biased region" description="Basic residues" evidence="4">
    <location>
        <begin position="12"/>
        <end position="29"/>
    </location>
</feature>
<dbReference type="RefSeq" id="XP_016248765.1">
    <property type="nucleotide sequence ID" value="XM_016395346.1"/>
</dbReference>
<feature type="region of interest" description="Disordered" evidence="4">
    <location>
        <begin position="808"/>
        <end position="831"/>
    </location>
</feature>
<evidence type="ECO:0000256" key="1">
    <source>
        <dbReference type="ARBA" id="ARBA00022723"/>
    </source>
</evidence>
<dbReference type="VEuPathDB" id="FungiDB:PV07_08203"/>
<dbReference type="HOGENOM" id="CLU_341307_0_0_1"/>
<feature type="domain" description="SP-RING-type" evidence="5">
    <location>
        <begin position="713"/>
        <end position="764"/>
    </location>
</feature>
<name>A0A0D2CYA5_9EURO</name>
<evidence type="ECO:0000256" key="4">
    <source>
        <dbReference type="SAM" id="MobiDB-lite"/>
    </source>
</evidence>
<keyword evidence="7" id="KW-1185">Reference proteome</keyword>
<dbReference type="InterPro" id="IPR004181">
    <property type="entry name" value="Znf_MIZ"/>
</dbReference>
<dbReference type="CDD" id="cd16650">
    <property type="entry name" value="SP-RING_PIAS-like"/>
    <property type="match status" value="1"/>
</dbReference>
<dbReference type="Proteomes" id="UP000054466">
    <property type="component" value="Unassembled WGS sequence"/>
</dbReference>
<accession>A0A0D2CYA5</accession>
<dbReference type="Gene3D" id="3.30.40.10">
    <property type="entry name" value="Zinc/RING finger domain, C3HC4 (zinc finger)"/>
    <property type="match status" value="1"/>
</dbReference>
<reference evidence="6 7" key="1">
    <citation type="submission" date="2015-01" db="EMBL/GenBank/DDBJ databases">
        <title>The Genome Sequence of Cladophialophora immunda CBS83496.</title>
        <authorList>
            <consortium name="The Broad Institute Genomics Platform"/>
            <person name="Cuomo C."/>
            <person name="de Hoog S."/>
            <person name="Gorbushina A."/>
            <person name="Stielow B."/>
            <person name="Teixiera M."/>
            <person name="Abouelleil A."/>
            <person name="Chapman S.B."/>
            <person name="Priest M."/>
            <person name="Young S.K."/>
            <person name="Wortman J."/>
            <person name="Nusbaum C."/>
            <person name="Birren B."/>
        </authorList>
    </citation>
    <scope>NUCLEOTIDE SEQUENCE [LARGE SCALE GENOMIC DNA]</scope>
    <source>
        <strain evidence="6 7">CBS 83496</strain>
    </source>
</reference>
<evidence type="ECO:0000259" key="5">
    <source>
        <dbReference type="Pfam" id="PF02891"/>
    </source>
</evidence>
<dbReference type="GO" id="GO:0061665">
    <property type="term" value="F:SUMO ligase activity"/>
    <property type="evidence" value="ECO:0007669"/>
    <property type="project" value="TreeGrafter"/>
</dbReference>
<dbReference type="GO" id="GO:0016925">
    <property type="term" value="P:protein sumoylation"/>
    <property type="evidence" value="ECO:0007669"/>
    <property type="project" value="TreeGrafter"/>
</dbReference>
<feature type="compositionally biased region" description="Polar residues" evidence="4">
    <location>
        <begin position="379"/>
        <end position="389"/>
    </location>
</feature>
<dbReference type="AlphaFoldDB" id="A0A0D2CYA5"/>
<keyword evidence="2" id="KW-0863">Zinc-finger</keyword>
<feature type="compositionally biased region" description="Polar residues" evidence="4">
    <location>
        <begin position="415"/>
        <end position="426"/>
    </location>
</feature>
<keyword evidence="3" id="KW-0862">Zinc</keyword>
<dbReference type="STRING" id="569365.A0A0D2CYA5"/>
<dbReference type="EMBL" id="KN847043">
    <property type="protein sequence ID" value="KIW28549.1"/>
    <property type="molecule type" value="Genomic_DNA"/>
</dbReference>
<keyword evidence="1" id="KW-0479">Metal-binding</keyword>
<dbReference type="OrthoDB" id="27975at2759"/>
<evidence type="ECO:0000256" key="3">
    <source>
        <dbReference type="ARBA" id="ARBA00022833"/>
    </source>
</evidence>
<feature type="compositionally biased region" description="Polar residues" evidence="4">
    <location>
        <begin position="289"/>
        <end position="319"/>
    </location>
</feature>
<feature type="compositionally biased region" description="Low complexity" evidence="4">
    <location>
        <begin position="401"/>
        <end position="414"/>
    </location>
</feature>
<evidence type="ECO:0000313" key="7">
    <source>
        <dbReference type="Proteomes" id="UP000054466"/>
    </source>
</evidence>
<feature type="region of interest" description="Disordered" evidence="4">
    <location>
        <begin position="252"/>
        <end position="328"/>
    </location>
</feature>
<dbReference type="InterPro" id="IPR013083">
    <property type="entry name" value="Znf_RING/FYVE/PHD"/>
</dbReference>
<dbReference type="PANTHER" id="PTHR10782:SF4">
    <property type="entry name" value="TONALLI, ISOFORM E"/>
    <property type="match status" value="1"/>
</dbReference>
<protein>
    <recommendedName>
        <fullName evidence="5">SP-RING-type domain-containing protein</fullName>
    </recommendedName>
</protein>
<evidence type="ECO:0000256" key="2">
    <source>
        <dbReference type="ARBA" id="ARBA00022771"/>
    </source>
</evidence>
<dbReference type="PANTHER" id="PTHR10782">
    <property type="entry name" value="ZINC FINGER MIZ DOMAIN-CONTAINING PROTEIN"/>
    <property type="match status" value="1"/>
</dbReference>
<feature type="region of interest" description="Disordered" evidence="4">
    <location>
        <begin position="1"/>
        <end position="111"/>
    </location>
</feature>
<dbReference type="GeneID" id="27347397"/>
<feature type="compositionally biased region" description="Basic and acidic residues" evidence="4">
    <location>
        <begin position="273"/>
        <end position="285"/>
    </location>
</feature>
<feature type="compositionally biased region" description="Polar residues" evidence="4">
    <location>
        <begin position="142"/>
        <end position="156"/>
    </location>
</feature>
<proteinExistence type="predicted"/>
<sequence>MADNADPTPIKSTRRRGRATPKSQRRLPPKSRSPLREPSFDGDTIEVLPYLGPSSGSPATSTAVSTVLGSRNGSTPTQSLECHSQNKRKDSSTPVTEGSAYGRSRSTSTNKCTQAAFPENTAGIIPQGELAPSTKHAPDNFSAPSSEPTPAFQTPATHGLLRAGPRPMSRALDMSSRATLPASAKGTQETSCWDLAGQNRERNDLAPPSNIRGGGNLRARLSTLVEMNTVSSNVAPLPRANRGLPLPVSTLAQSLSPTLPPERLTSSAGAGKRRIDTDASHERALRSRTVFQQVESSGRVLTQNASPAVSSGSVSQLPESSFKVEGLRPPAPVELKAELRLSSPTMQKAPFSHLSSNRPGNLDMLQTSSRGFLERETKGSSGSRTSTAQVPDAHMASQLPATPTHRTSTTPSHALPSTLSLQSPMVQESVAPPGVQQTASARQAQQVAQPSQSLTPAPLPQLQSGYQQPNAMDHITSWPIAAGQQLSITPAQSSSTMQATTDSQNVAPHTEPPTYEFVEDSVVLGECVHVDSPIIKWNVNISQEHWVRRVTTPSTIGQTSPREGDAPTSVRFRLRSVVVDMRGRELFTPTELEFSARPTKWPSMVSIVINDSDVDLRRGGDSGADSVADVTDLLREGNNEVEVNALFRPAEKESGCAYLMAVEIVCMASYDQIEAMATRISTTDVLRAITDSMKSRNGSLDTQSVIAINVIDPLTFRVWRTPVRGKECRHRECFDLKGFLSRGREGVNHGGLTDPNRWNCPICGREARPNQLVIDEFLLDVRKNLSENNRLLCAKEILIKEDGTWEPGFGPSTFEDPPQGMAGTRKSTPPL</sequence>
<gene>
    <name evidence="6" type="ORF">PV07_08203</name>
</gene>
<feature type="compositionally biased region" description="Polar residues" evidence="4">
    <location>
        <begin position="54"/>
        <end position="83"/>
    </location>
</feature>